<evidence type="ECO:0000256" key="3">
    <source>
        <dbReference type="PROSITE-ProRule" id="PRU00708"/>
    </source>
</evidence>
<dbReference type="EnsemblPlants" id="Kaladp0926s0023.1.v1.1">
    <property type="protein sequence ID" value="Kaladp0926s0023.1.v1.1"/>
    <property type="gene ID" value="Kaladp0926s0023.v1.1"/>
</dbReference>
<evidence type="ECO:0000256" key="1">
    <source>
        <dbReference type="ARBA" id="ARBA00007626"/>
    </source>
</evidence>
<evidence type="ECO:0000313" key="5">
    <source>
        <dbReference type="Proteomes" id="UP000594263"/>
    </source>
</evidence>
<feature type="repeat" description="PPR" evidence="3">
    <location>
        <begin position="364"/>
        <end position="398"/>
    </location>
</feature>
<feature type="repeat" description="PPR" evidence="3">
    <location>
        <begin position="225"/>
        <end position="259"/>
    </location>
</feature>
<name>A0A7N0VJ27_KALFE</name>
<dbReference type="InterPro" id="IPR002885">
    <property type="entry name" value="PPR_rpt"/>
</dbReference>
<dbReference type="Proteomes" id="UP000594263">
    <property type="component" value="Unplaced"/>
</dbReference>
<evidence type="ECO:0008006" key="6">
    <source>
        <dbReference type="Google" id="ProtNLM"/>
    </source>
</evidence>
<dbReference type="InterPro" id="IPR011990">
    <property type="entry name" value="TPR-like_helical_dom_sf"/>
</dbReference>
<dbReference type="Gene3D" id="1.25.40.10">
    <property type="entry name" value="Tetratricopeptide repeat domain"/>
    <property type="match status" value="3"/>
</dbReference>
<proteinExistence type="inferred from homology"/>
<sequence length="509" mass="58352">MFCLRSSTTFSRLKFHYRLHLLSHFTSTPMSTTTSYLDDALSPFLHHSPANPFSTTSASDQPADFQPDSPELPGWHDNYASFYHESDDDFGIPQVSDWAARHQQQPQLCKTDDRFASEVVAQDADEVSEVLRFRYESPDDAAQAIYDKCGGISLSEELLSKLLSRFGNDYVRAFGVFKWAKMHPVYEISACLCNQMVDILGKCRLFDEMWELVDEMNQSGRGLVKLVTMTTVIRRLAKAGEFDEAIGAFMRIERFGVKRDIDAMNMLLDPLVRGASIETATSVFSKFENEMRPTLQTYNIFIHGWCKARKIDRAYEVLKKMEQSGISPDTTTYNSFVEYYCRGKDFQKVEDIINDMHQKGCPPSVTTYTIYVQALGKSKELTKALLVRERMNIEGCDPDAMFYSALISLLGRSGRLDDALALYREMMKQGIKPILMTCNSLITLYCLNSREVDAVKLLLEMKKNLVKPDVMTYEPLLKMCCKRKQMKVLAFLWDHMSKSDKWFCLDIHL</sequence>
<feature type="repeat" description="PPR" evidence="3">
    <location>
        <begin position="399"/>
        <end position="433"/>
    </location>
</feature>
<dbReference type="PANTHER" id="PTHR47941">
    <property type="entry name" value="PENTATRICOPEPTIDE REPEAT-CONTAINING PROTEIN 3, MITOCHONDRIAL"/>
    <property type="match status" value="1"/>
</dbReference>
<protein>
    <recommendedName>
        <fullName evidence="6">Pentatricopeptide repeat-containing protein</fullName>
    </recommendedName>
</protein>
<keyword evidence="2" id="KW-0677">Repeat</keyword>
<dbReference type="Pfam" id="PF13812">
    <property type="entry name" value="PPR_3"/>
    <property type="match status" value="1"/>
</dbReference>
<dbReference type="NCBIfam" id="TIGR00756">
    <property type="entry name" value="PPR"/>
    <property type="match status" value="7"/>
</dbReference>
<dbReference type="AlphaFoldDB" id="A0A7N0VJ27"/>
<evidence type="ECO:0000313" key="4">
    <source>
        <dbReference type="EnsemblPlants" id="Kaladp0926s0023.1.v1.1"/>
    </source>
</evidence>
<dbReference type="Pfam" id="PF12854">
    <property type="entry name" value="PPR_1"/>
    <property type="match status" value="1"/>
</dbReference>
<reference evidence="4" key="1">
    <citation type="submission" date="2021-01" db="UniProtKB">
        <authorList>
            <consortium name="EnsemblPlants"/>
        </authorList>
    </citation>
    <scope>IDENTIFICATION</scope>
</reference>
<comment type="similarity">
    <text evidence="1">Belongs to the PPR family. P subfamily.</text>
</comment>
<dbReference type="Pfam" id="PF01535">
    <property type="entry name" value="PPR"/>
    <property type="match status" value="2"/>
</dbReference>
<accession>A0A7N0VJ27</accession>
<dbReference type="PROSITE" id="PS51375">
    <property type="entry name" value="PPR"/>
    <property type="match status" value="5"/>
</dbReference>
<dbReference type="Gramene" id="Kaladp0926s0023.1.v1.1">
    <property type="protein sequence ID" value="Kaladp0926s0023.1.v1.1"/>
    <property type="gene ID" value="Kaladp0926s0023.v1.1"/>
</dbReference>
<dbReference type="OMA" id="PSHANCD"/>
<dbReference type="Pfam" id="PF13041">
    <property type="entry name" value="PPR_2"/>
    <property type="match status" value="1"/>
</dbReference>
<feature type="repeat" description="PPR" evidence="3">
    <location>
        <begin position="294"/>
        <end position="328"/>
    </location>
</feature>
<organism evidence="4 5">
    <name type="scientific">Kalanchoe fedtschenkoi</name>
    <name type="common">Lavender scallops</name>
    <name type="synonym">South American air plant</name>
    <dbReference type="NCBI Taxonomy" id="63787"/>
    <lineage>
        <taxon>Eukaryota</taxon>
        <taxon>Viridiplantae</taxon>
        <taxon>Streptophyta</taxon>
        <taxon>Embryophyta</taxon>
        <taxon>Tracheophyta</taxon>
        <taxon>Spermatophyta</taxon>
        <taxon>Magnoliopsida</taxon>
        <taxon>eudicotyledons</taxon>
        <taxon>Gunneridae</taxon>
        <taxon>Pentapetalae</taxon>
        <taxon>Saxifragales</taxon>
        <taxon>Crassulaceae</taxon>
        <taxon>Kalanchoe</taxon>
    </lineage>
</organism>
<evidence type="ECO:0000256" key="2">
    <source>
        <dbReference type="ARBA" id="ARBA00022737"/>
    </source>
</evidence>
<feature type="repeat" description="PPR" evidence="3">
    <location>
        <begin position="329"/>
        <end position="363"/>
    </location>
</feature>
<keyword evidence="5" id="KW-1185">Reference proteome</keyword>